<evidence type="ECO:0000256" key="5">
    <source>
        <dbReference type="SAM" id="Phobius"/>
    </source>
</evidence>
<protein>
    <submittedName>
        <fullName evidence="7">MFS transporter</fullName>
    </submittedName>
</protein>
<name>A0ABV7PZ74_9ACTN</name>
<keyword evidence="2 5" id="KW-0812">Transmembrane</keyword>
<comment type="caution">
    <text evidence="7">The sequence shown here is derived from an EMBL/GenBank/DDBJ whole genome shotgun (WGS) entry which is preliminary data.</text>
</comment>
<dbReference type="InterPro" id="IPR053160">
    <property type="entry name" value="MFS_DHA3_Transporter"/>
</dbReference>
<dbReference type="Proteomes" id="UP001595712">
    <property type="component" value="Unassembled WGS sequence"/>
</dbReference>
<keyword evidence="8" id="KW-1185">Reference proteome</keyword>
<dbReference type="InterPro" id="IPR036259">
    <property type="entry name" value="MFS_trans_sf"/>
</dbReference>
<dbReference type="RefSeq" id="WP_387977121.1">
    <property type="nucleotide sequence ID" value="NZ_JBHRWO010000012.1"/>
</dbReference>
<feature type="transmembrane region" description="Helical" evidence="5">
    <location>
        <begin position="387"/>
        <end position="408"/>
    </location>
</feature>
<keyword evidence="3 5" id="KW-1133">Transmembrane helix</keyword>
<evidence type="ECO:0000313" key="7">
    <source>
        <dbReference type="EMBL" id="MFC3493884.1"/>
    </source>
</evidence>
<feature type="transmembrane region" description="Helical" evidence="5">
    <location>
        <begin position="223"/>
        <end position="241"/>
    </location>
</feature>
<feature type="transmembrane region" description="Helical" evidence="5">
    <location>
        <begin position="12"/>
        <end position="36"/>
    </location>
</feature>
<evidence type="ECO:0000256" key="4">
    <source>
        <dbReference type="ARBA" id="ARBA00023136"/>
    </source>
</evidence>
<dbReference type="CDD" id="cd06174">
    <property type="entry name" value="MFS"/>
    <property type="match status" value="1"/>
</dbReference>
<gene>
    <name evidence="7" type="ORF">ACFO8M_15500</name>
</gene>
<dbReference type="Gene3D" id="1.20.1250.20">
    <property type="entry name" value="MFS general substrate transporter like domains"/>
    <property type="match status" value="1"/>
</dbReference>
<feature type="transmembrane region" description="Helical" evidence="5">
    <location>
        <begin position="267"/>
        <end position="288"/>
    </location>
</feature>
<feature type="transmembrane region" description="Helical" evidence="5">
    <location>
        <begin position="161"/>
        <end position="184"/>
    </location>
</feature>
<evidence type="ECO:0000256" key="1">
    <source>
        <dbReference type="ARBA" id="ARBA00004651"/>
    </source>
</evidence>
<dbReference type="EMBL" id="JBHRWO010000012">
    <property type="protein sequence ID" value="MFC3493884.1"/>
    <property type="molecule type" value="Genomic_DNA"/>
</dbReference>
<dbReference type="Pfam" id="PF07690">
    <property type="entry name" value="MFS_1"/>
    <property type="match status" value="1"/>
</dbReference>
<feature type="transmembrane region" description="Helical" evidence="5">
    <location>
        <begin position="300"/>
        <end position="333"/>
    </location>
</feature>
<dbReference type="InterPro" id="IPR011701">
    <property type="entry name" value="MFS"/>
</dbReference>
<sequence length="429" mass="45512">MPLIDRSRVNPYRLYLVMRVALSFLVAMAFTTSVVYRVDEGGMNPFELLMIGTVLEVTYLVFQLPTGILADLASRRACVVAGFGVYAGGLVMQGCSAEFWVHLAAQVLLALGAALMSGAQESWVADETQRAELTPVYLRATQLSFVGGITGSLLSGALGSIALSLPMLVGGVLMAIGTVALALVMPERHFQRPANDGKVQTVLQQARAEVREQVRASRRATRVVPGLVLLLGMTFAFGLWSESFDRLSGAFLLEDIGFPDLFGLEPAMWFSLISCVVAVGGIGVTEWARRRTARLGSGSIIGMLMLFTAATLAGAIGFGLAETFWVALAFLLLVSVSRPLYEPLVNGWLVVRVEPKVRATALSARDMFDSGGQIVGGPVIGVIGTAFTLRAALLAGAAVLVPAILCLIGMGRKVKEPESGPEPVAAHAE</sequence>
<dbReference type="SUPFAM" id="SSF103473">
    <property type="entry name" value="MFS general substrate transporter"/>
    <property type="match status" value="1"/>
</dbReference>
<dbReference type="InterPro" id="IPR020846">
    <property type="entry name" value="MFS_dom"/>
</dbReference>
<feature type="domain" description="Major facilitator superfamily (MFS) profile" evidence="6">
    <location>
        <begin position="1"/>
        <end position="415"/>
    </location>
</feature>
<dbReference type="PANTHER" id="PTHR23530:SF1">
    <property type="entry name" value="PERMEASE, MAJOR FACILITATOR SUPERFAMILY-RELATED"/>
    <property type="match status" value="1"/>
</dbReference>
<evidence type="ECO:0000256" key="3">
    <source>
        <dbReference type="ARBA" id="ARBA00022989"/>
    </source>
</evidence>
<evidence type="ECO:0000259" key="6">
    <source>
        <dbReference type="PROSITE" id="PS50850"/>
    </source>
</evidence>
<organism evidence="7 8">
    <name type="scientific">Glycomyces rhizosphaerae</name>
    <dbReference type="NCBI Taxonomy" id="2054422"/>
    <lineage>
        <taxon>Bacteria</taxon>
        <taxon>Bacillati</taxon>
        <taxon>Actinomycetota</taxon>
        <taxon>Actinomycetes</taxon>
        <taxon>Glycomycetales</taxon>
        <taxon>Glycomycetaceae</taxon>
        <taxon>Glycomyces</taxon>
    </lineage>
</organism>
<dbReference type="PROSITE" id="PS50850">
    <property type="entry name" value="MFS"/>
    <property type="match status" value="1"/>
</dbReference>
<accession>A0ABV7PZ74</accession>
<proteinExistence type="predicted"/>
<keyword evidence="4 5" id="KW-0472">Membrane</keyword>
<evidence type="ECO:0000313" key="8">
    <source>
        <dbReference type="Proteomes" id="UP001595712"/>
    </source>
</evidence>
<comment type="subcellular location">
    <subcellularLocation>
        <location evidence="1">Cell membrane</location>
        <topology evidence="1">Multi-pass membrane protein</topology>
    </subcellularLocation>
</comment>
<feature type="transmembrane region" description="Helical" evidence="5">
    <location>
        <begin position="77"/>
        <end position="93"/>
    </location>
</feature>
<reference evidence="8" key="1">
    <citation type="journal article" date="2019" name="Int. J. Syst. Evol. Microbiol.">
        <title>The Global Catalogue of Microorganisms (GCM) 10K type strain sequencing project: providing services to taxonomists for standard genome sequencing and annotation.</title>
        <authorList>
            <consortium name="The Broad Institute Genomics Platform"/>
            <consortium name="The Broad Institute Genome Sequencing Center for Infectious Disease"/>
            <person name="Wu L."/>
            <person name="Ma J."/>
        </authorList>
    </citation>
    <scope>NUCLEOTIDE SEQUENCE [LARGE SCALE GENOMIC DNA]</scope>
    <source>
        <strain evidence="8">CGMCC 4.7396</strain>
    </source>
</reference>
<feature type="transmembrane region" description="Helical" evidence="5">
    <location>
        <begin position="48"/>
        <end position="70"/>
    </location>
</feature>
<evidence type="ECO:0000256" key="2">
    <source>
        <dbReference type="ARBA" id="ARBA00022692"/>
    </source>
</evidence>
<dbReference type="PANTHER" id="PTHR23530">
    <property type="entry name" value="TRANSPORT PROTEIN-RELATED"/>
    <property type="match status" value="1"/>
</dbReference>